<feature type="region of interest" description="Disordered" evidence="4">
    <location>
        <begin position="101"/>
        <end position="145"/>
    </location>
</feature>
<evidence type="ECO:0000256" key="5">
    <source>
        <dbReference type="SAM" id="Phobius"/>
    </source>
</evidence>
<name>A0A814X9L5_9BILA</name>
<dbReference type="SUPFAM" id="SSF48452">
    <property type="entry name" value="TPR-like"/>
    <property type="match status" value="1"/>
</dbReference>
<dbReference type="AlphaFoldDB" id="A0A814X9L5"/>
<dbReference type="OrthoDB" id="47007at2759"/>
<evidence type="ECO:0000256" key="2">
    <source>
        <dbReference type="ARBA" id="ARBA00023002"/>
    </source>
</evidence>
<evidence type="ECO:0000256" key="4">
    <source>
        <dbReference type="SAM" id="MobiDB-lite"/>
    </source>
</evidence>
<dbReference type="InterPro" id="IPR019734">
    <property type="entry name" value="TPR_rpt"/>
</dbReference>
<dbReference type="FunFam" id="3.40.50.720:FF:000084">
    <property type="entry name" value="Short-chain dehydrogenase reductase"/>
    <property type="match status" value="1"/>
</dbReference>
<keyword evidence="5" id="KW-0472">Membrane</keyword>
<dbReference type="PROSITE" id="PS50005">
    <property type="entry name" value="TPR"/>
    <property type="match status" value="1"/>
</dbReference>
<dbReference type="SMART" id="SM00028">
    <property type="entry name" value="TPR"/>
    <property type="match status" value="1"/>
</dbReference>
<dbReference type="PRINTS" id="PR00080">
    <property type="entry name" value="SDRFAMILY"/>
</dbReference>
<dbReference type="Pfam" id="PF13561">
    <property type="entry name" value="adh_short_C2"/>
    <property type="match status" value="1"/>
</dbReference>
<feature type="repeat" description="TPR" evidence="3">
    <location>
        <begin position="18"/>
        <end position="51"/>
    </location>
</feature>
<dbReference type="Gene3D" id="3.40.50.720">
    <property type="entry name" value="NAD(P)-binding Rossmann-like Domain"/>
    <property type="match status" value="1"/>
</dbReference>
<dbReference type="SUPFAM" id="SSF51735">
    <property type="entry name" value="NAD(P)-binding Rossmann-fold domains"/>
    <property type="match status" value="1"/>
</dbReference>
<proteinExistence type="inferred from homology"/>
<accession>A0A814X9L5</accession>
<gene>
    <name evidence="6" type="ORF">RFH988_LOCUS25135</name>
</gene>
<protein>
    <submittedName>
        <fullName evidence="6">Uncharacterized protein</fullName>
    </submittedName>
</protein>
<keyword evidence="2" id="KW-0560">Oxidoreductase</keyword>
<comment type="caution">
    <text evidence="6">The sequence shown here is derived from an EMBL/GenBank/DDBJ whole genome shotgun (WGS) entry which is preliminary data.</text>
</comment>
<reference evidence="6" key="1">
    <citation type="submission" date="2021-02" db="EMBL/GenBank/DDBJ databases">
        <authorList>
            <person name="Nowell W R."/>
        </authorList>
    </citation>
    <scope>NUCLEOTIDE SEQUENCE</scope>
</reference>
<keyword evidence="3" id="KW-0802">TPR repeat</keyword>
<dbReference type="Gene3D" id="1.25.40.10">
    <property type="entry name" value="Tetratricopeptide repeat domain"/>
    <property type="match status" value="1"/>
</dbReference>
<feature type="transmembrane region" description="Helical" evidence="5">
    <location>
        <begin position="74"/>
        <end position="94"/>
    </location>
</feature>
<evidence type="ECO:0000256" key="3">
    <source>
        <dbReference type="PROSITE-ProRule" id="PRU00339"/>
    </source>
</evidence>
<dbReference type="PANTHER" id="PTHR48107">
    <property type="entry name" value="NADPH-DEPENDENT ALDEHYDE REDUCTASE-LIKE PROTEIN, CHLOROPLASTIC-RELATED"/>
    <property type="match status" value="1"/>
</dbReference>
<keyword evidence="5" id="KW-0812">Transmembrane</keyword>
<comment type="similarity">
    <text evidence="1">Belongs to the short-chain dehydrogenases/reductases (SDR) family.</text>
</comment>
<dbReference type="EMBL" id="CAJNOO010001890">
    <property type="protein sequence ID" value="CAF1211183.1"/>
    <property type="molecule type" value="Genomic_DNA"/>
</dbReference>
<dbReference type="InterPro" id="IPR002347">
    <property type="entry name" value="SDR_fam"/>
</dbReference>
<evidence type="ECO:0000313" key="7">
    <source>
        <dbReference type="Proteomes" id="UP000663882"/>
    </source>
</evidence>
<dbReference type="PRINTS" id="PR00081">
    <property type="entry name" value="GDHRDH"/>
</dbReference>
<organism evidence="6 7">
    <name type="scientific">Rotaria sordida</name>
    <dbReference type="NCBI Taxonomy" id="392033"/>
    <lineage>
        <taxon>Eukaryota</taxon>
        <taxon>Metazoa</taxon>
        <taxon>Spiralia</taxon>
        <taxon>Gnathifera</taxon>
        <taxon>Rotifera</taxon>
        <taxon>Eurotatoria</taxon>
        <taxon>Bdelloidea</taxon>
        <taxon>Philodinida</taxon>
        <taxon>Philodinidae</taxon>
        <taxon>Rotaria</taxon>
    </lineage>
</organism>
<dbReference type="PANTHER" id="PTHR48107:SF16">
    <property type="entry name" value="NADPH-DEPENDENT ALDEHYDE REDUCTASE 1, CHLOROPLASTIC"/>
    <property type="match status" value="1"/>
</dbReference>
<dbReference type="Proteomes" id="UP000663882">
    <property type="component" value="Unassembled WGS sequence"/>
</dbReference>
<dbReference type="GO" id="GO:0016614">
    <property type="term" value="F:oxidoreductase activity, acting on CH-OH group of donors"/>
    <property type="evidence" value="ECO:0007669"/>
    <property type="project" value="UniProtKB-ARBA"/>
</dbReference>
<dbReference type="PROSITE" id="PS00061">
    <property type="entry name" value="ADH_SHORT"/>
    <property type="match status" value="1"/>
</dbReference>
<dbReference type="InterPro" id="IPR020904">
    <property type="entry name" value="Sc_DH/Rdtase_CS"/>
</dbReference>
<dbReference type="InterPro" id="IPR036291">
    <property type="entry name" value="NAD(P)-bd_dom_sf"/>
</dbReference>
<dbReference type="InterPro" id="IPR011990">
    <property type="entry name" value="TPR-like_helical_dom_sf"/>
</dbReference>
<evidence type="ECO:0000313" key="6">
    <source>
        <dbReference type="EMBL" id="CAF1211183.1"/>
    </source>
</evidence>
<sequence length="401" mass="43673">MALNIAQTHVSIDHRALSAIHNNIGNVYCMFNDYDHALEHYNEAFRIKSKFLPNQHPSLAQHFELEAMNMNTHIVWLLITVLCIILPLIVQPSLETISNDVPSSDSYDLDGDPRMGGPQPLFNSEPQDSPGLESEMDPKPDYGYTSYNGTGKLEGKVAIITGGDSGIGRAVALAFAREGASIVISYLNETEDAKEIQKVIQNEGHDCILIPGDISEEAQCKKIINETVARFKRIDILVNNAAYQGKQVDDSVEGMSHDRVLYTFKTNIVAMFDLTRFAIPHMPKGSSIINVGSIQAYDPSSGILDYATTKAAIVGFTKGLAEKMLEKGIRVNCVAPGPVWTPLIVASFSKEKISQFGANSPTTRPAQPRELAPAFVFLASGRDSSYVSGEILAVTGGRITA</sequence>
<evidence type="ECO:0000256" key="1">
    <source>
        <dbReference type="ARBA" id="ARBA00006484"/>
    </source>
</evidence>
<keyword evidence="5" id="KW-1133">Transmembrane helix</keyword>